<reference evidence="3 4" key="1">
    <citation type="journal article" date="2010" name="Cell Res.">
        <title>Complete genome sequence of the rifamycin SV-producing Amycolatopsis mediterranei U32 revealed its genetic characteristics in phylogeny and metabolism.</title>
        <authorList>
            <person name="Zhao W."/>
            <person name="Zhong Y."/>
            <person name="Yuan H."/>
            <person name="Wang J."/>
            <person name="Zheng H."/>
            <person name="Wang Y."/>
            <person name="Cen X."/>
            <person name="Xu F."/>
            <person name="Bai J."/>
            <person name="Han X."/>
            <person name="Lu G."/>
            <person name="Zhu Y."/>
            <person name="Shao Z."/>
            <person name="Yan H."/>
            <person name="Li C."/>
            <person name="Peng N."/>
            <person name="Zhang Z."/>
            <person name="Zhang Y."/>
            <person name="Lin W."/>
            <person name="Fan Y."/>
            <person name="Qin Z."/>
            <person name="Hu Y."/>
            <person name="Zhu B."/>
            <person name="Wang S."/>
            <person name="Ding X."/>
            <person name="Zhao G.P."/>
        </authorList>
    </citation>
    <scope>NUCLEOTIDE SEQUENCE [LARGE SCALE GENOMIC DNA]</scope>
    <source>
        <strain evidence="4">U-32</strain>
    </source>
</reference>
<dbReference type="RefSeq" id="WP_013228240.1">
    <property type="nucleotide sequence ID" value="NC_014318.1"/>
</dbReference>
<dbReference type="AlphaFoldDB" id="A0A0H3DBY5"/>
<evidence type="ECO:0000313" key="4">
    <source>
        <dbReference type="Proteomes" id="UP000000328"/>
    </source>
</evidence>
<protein>
    <recommendedName>
        <fullName evidence="2">Peptidoglycan binding-like domain-containing protein</fullName>
    </recommendedName>
</protein>
<dbReference type="InterPro" id="IPR036366">
    <property type="entry name" value="PGBDSf"/>
</dbReference>
<evidence type="ECO:0000313" key="3">
    <source>
        <dbReference type="EMBL" id="ADJ48191.1"/>
    </source>
</evidence>
<dbReference type="OrthoDB" id="3828307at2"/>
<dbReference type="HOGENOM" id="CLU_1830931_0_0_11"/>
<dbReference type="PATRIC" id="fig|749927.5.peg.6715"/>
<feature type="chain" id="PRO_5002607170" description="Peptidoglycan binding-like domain-containing protein" evidence="1">
    <location>
        <begin position="30"/>
        <end position="140"/>
    </location>
</feature>
<feature type="domain" description="Peptidoglycan binding-like" evidence="2">
    <location>
        <begin position="65"/>
        <end position="98"/>
    </location>
</feature>
<dbReference type="SUPFAM" id="SSF47090">
    <property type="entry name" value="PGBD-like"/>
    <property type="match status" value="1"/>
</dbReference>
<dbReference type="InterPro" id="IPR036365">
    <property type="entry name" value="PGBD-like_sf"/>
</dbReference>
<dbReference type="EMBL" id="CP002000">
    <property type="protein sequence ID" value="ADJ48191.1"/>
    <property type="molecule type" value="Genomic_DNA"/>
</dbReference>
<accession>A0A0H3DBY5</accession>
<dbReference type="KEGG" id="amd:AMED_6459"/>
<dbReference type="eggNOG" id="COG3409">
    <property type="taxonomic scope" value="Bacteria"/>
</dbReference>
<organism evidence="3 4">
    <name type="scientific">Amycolatopsis mediterranei (strain U-32)</name>
    <dbReference type="NCBI Taxonomy" id="749927"/>
    <lineage>
        <taxon>Bacteria</taxon>
        <taxon>Bacillati</taxon>
        <taxon>Actinomycetota</taxon>
        <taxon>Actinomycetes</taxon>
        <taxon>Pseudonocardiales</taxon>
        <taxon>Pseudonocardiaceae</taxon>
        <taxon>Amycolatopsis</taxon>
    </lineage>
</organism>
<sequence length="140" mass="14882">MIRRTIARGTTIVTAVVASLGLATTVALAGDNNHNGQVDYGDTGTAVWCAQHVVHSYAGISVGSSGEDSDFGSATRQGVRNYQSRNSLGIDGQVGPLTGHNMREFVNQLHHQAIQDHDNALVQDTLHWLNICPSAASVFN</sequence>
<evidence type="ECO:0000256" key="1">
    <source>
        <dbReference type="SAM" id="SignalP"/>
    </source>
</evidence>
<name>A0A0H3DBY5_AMYMU</name>
<evidence type="ECO:0000259" key="2">
    <source>
        <dbReference type="Pfam" id="PF01471"/>
    </source>
</evidence>
<proteinExistence type="predicted"/>
<dbReference type="GeneID" id="92874114"/>
<keyword evidence="1" id="KW-0732">Signal</keyword>
<dbReference type="Gene3D" id="1.10.101.10">
    <property type="entry name" value="PGBD-like superfamily/PGBD"/>
    <property type="match status" value="1"/>
</dbReference>
<dbReference type="Proteomes" id="UP000000328">
    <property type="component" value="Chromosome"/>
</dbReference>
<gene>
    <name evidence="3" type="ordered locus">AMED_6459</name>
</gene>
<feature type="signal peptide" evidence="1">
    <location>
        <begin position="1"/>
        <end position="29"/>
    </location>
</feature>
<dbReference type="Pfam" id="PF01471">
    <property type="entry name" value="PG_binding_1"/>
    <property type="match status" value="1"/>
</dbReference>
<dbReference type="InterPro" id="IPR002477">
    <property type="entry name" value="Peptidoglycan-bd-like"/>
</dbReference>